<dbReference type="Gene3D" id="2.40.128.130">
    <property type="entry name" value="Autotransporter beta-domain"/>
    <property type="match status" value="1"/>
</dbReference>
<dbReference type="NCBIfam" id="TIGR02601">
    <property type="entry name" value="autotrns_rpt"/>
    <property type="match status" value="2"/>
</dbReference>
<protein>
    <submittedName>
        <fullName evidence="3">Autotransporter domain-containing protein</fullName>
    </submittedName>
</protein>
<dbReference type="PROSITE" id="PS51208">
    <property type="entry name" value="AUTOTRANSPORTER"/>
    <property type="match status" value="1"/>
</dbReference>
<dbReference type="SMART" id="SM00869">
    <property type="entry name" value="Autotransporter"/>
    <property type="match status" value="1"/>
</dbReference>
<dbReference type="InterPro" id="IPR005546">
    <property type="entry name" value="Autotransporte_beta"/>
</dbReference>
<dbReference type="Proteomes" id="UP001244297">
    <property type="component" value="Unassembled WGS sequence"/>
</dbReference>
<dbReference type="EMBL" id="JAUFPT010000075">
    <property type="protein sequence ID" value="MDN3573371.1"/>
    <property type="molecule type" value="Genomic_DNA"/>
</dbReference>
<proteinExistence type="predicted"/>
<organism evidence="3 4">
    <name type="scientific">Methylobacterium longum</name>
    <dbReference type="NCBI Taxonomy" id="767694"/>
    <lineage>
        <taxon>Bacteria</taxon>
        <taxon>Pseudomonadati</taxon>
        <taxon>Pseudomonadota</taxon>
        <taxon>Alphaproteobacteria</taxon>
        <taxon>Hyphomicrobiales</taxon>
        <taxon>Methylobacteriaceae</taxon>
        <taxon>Methylobacterium</taxon>
    </lineage>
</organism>
<dbReference type="NCBIfam" id="TIGR01414">
    <property type="entry name" value="autotrans_barl"/>
    <property type="match status" value="1"/>
</dbReference>
<accession>A0ABT8AV55</accession>
<evidence type="ECO:0000256" key="1">
    <source>
        <dbReference type="ARBA" id="ARBA00022729"/>
    </source>
</evidence>
<keyword evidence="1" id="KW-0732">Signal</keyword>
<dbReference type="SUPFAM" id="SSF103515">
    <property type="entry name" value="Autotransporter"/>
    <property type="match status" value="1"/>
</dbReference>
<dbReference type="Pfam" id="PF12951">
    <property type="entry name" value="PATR"/>
    <property type="match status" value="2"/>
</dbReference>
<feature type="domain" description="Autotransporter" evidence="2">
    <location>
        <begin position="727"/>
        <end position="1009"/>
    </location>
</feature>
<name>A0ABT8AV55_9HYPH</name>
<dbReference type="Pfam" id="PF03797">
    <property type="entry name" value="Autotransporter"/>
    <property type="match status" value="1"/>
</dbReference>
<evidence type="ECO:0000259" key="2">
    <source>
        <dbReference type="PROSITE" id="PS51208"/>
    </source>
</evidence>
<keyword evidence="4" id="KW-1185">Reference proteome</keyword>
<evidence type="ECO:0000313" key="3">
    <source>
        <dbReference type="EMBL" id="MDN3573371.1"/>
    </source>
</evidence>
<comment type="caution">
    <text evidence="3">The sequence shown here is derived from an EMBL/GenBank/DDBJ whole genome shotgun (WGS) entry which is preliminary data.</text>
</comment>
<sequence length="1009" mass="97683">MTKAGPGTLTLTRASTFTGPAILAAGGLGLTATASLVAPMFTQPGTTLVNAGTLAGGLTNAGTALNGGLISGGAANLGSLTLTGMIAGGLTNTGIVTASAGRIDGAIRNDAGLFTVSGAVASDGTFANALGATLTVTGAYSLGGPLANAGAVTVAQTASLTAPAGLGNAGSLANGGTITGPVANTGTLTTSGTIAGSLNNDGWAQNSGAIAGGVSNSGTLATSGTLSGGLTNIGSVTASAGRIDGAIRNDAGAIAVSGVVASDGTFANAASATLTVTGAYSIAGPLTNVGTVTVANSGRLVASGVANAGLLTVMQNGSVIDDLLNTGRLVNAGSYTADVVNTAGSTLVNTGTFTTVSAPFANAGTLISTGTLAGGLVNTGVVQVSGVLAGGVSNAVGATFALTGPTTGIGRLTNDGSLDLGRTDFTVGSLAGATPEAVLGNGQITVGGDGTSTGYTGRIVDGATPTGLTKVGPGTLTLSGLSPLSGPVRVLGGELAVTGALPNAALAIGPGSLLTGAARLGSVSLGAGATLAPAIAAGGMGRFSVAGNLLLAPGAVYRVDATADGRADRVDAAGSATVAGATVQAVAGVGQYGPRTRYTILTAAGGVQGRFAGVSSNFAFLTPFLGYAAEAVTLTLARNDLDFAVVAHTRNQRASAAAAQAGAVGSPLYDAVAILSAPQARAVFAALSGDGHASLVSTVFANAGLLREAVLDRLRWDAAPAARPGEGPEPAVSLWGQGLGSAGYVRTDGNAAGLSRHSAGFILGLDGRVKTSLGALRMGAVGGSLEAGSAGPAQVQTGALTSTFGGVYGSLEAGSAVLRFAALAADDPAQLRRVVAFPGLSDSATARLSGHSVQGFGEAGYRIGLTEAVELEPFAGGAVVSVTRERFEERGGAATLASSGHEHRVPSATMGLQMRVQLDRDDLGPAFVHGMIAYRRSFGDLVPSVPLTFRGTGARFASRGLPLDRDALVSEVGLGLMLAPGLSAGLSYTGQIGARAQDHAAKGGLVYKF</sequence>
<dbReference type="InterPro" id="IPR006315">
    <property type="entry name" value="OM_autotransptr_brl_dom"/>
</dbReference>
<evidence type="ECO:0000313" key="4">
    <source>
        <dbReference type="Proteomes" id="UP001244297"/>
    </source>
</evidence>
<dbReference type="InterPro" id="IPR036709">
    <property type="entry name" value="Autotransporte_beta_dom_sf"/>
</dbReference>
<gene>
    <name evidence="3" type="ORF">QWZ18_22455</name>
</gene>
<dbReference type="InterPro" id="IPR013425">
    <property type="entry name" value="Autotrns_rpt"/>
</dbReference>
<reference evidence="4" key="1">
    <citation type="journal article" date="2019" name="Int. J. Syst. Evol. Microbiol.">
        <title>The Global Catalogue of Microorganisms (GCM) 10K type strain sequencing project: providing services to taxonomists for standard genome sequencing and annotation.</title>
        <authorList>
            <consortium name="The Broad Institute Genomics Platform"/>
            <consortium name="The Broad Institute Genome Sequencing Center for Infectious Disease"/>
            <person name="Wu L."/>
            <person name="Ma J."/>
        </authorList>
    </citation>
    <scope>NUCLEOTIDE SEQUENCE [LARGE SCALE GENOMIC DNA]</scope>
    <source>
        <strain evidence="4">CECT 7806</strain>
    </source>
</reference>